<dbReference type="InterPro" id="IPR007392">
    <property type="entry name" value="GD_AH_second"/>
</dbReference>
<dbReference type="Proteomes" id="UP000283522">
    <property type="component" value="Unassembled WGS sequence"/>
</dbReference>
<dbReference type="InterPro" id="IPR048332">
    <property type="entry name" value="GD_AH_C"/>
</dbReference>
<accession>A0A418PSN0</accession>
<keyword evidence="2" id="KW-0456">Lyase</keyword>
<dbReference type="GO" id="GO:0016829">
    <property type="term" value="F:lyase activity"/>
    <property type="evidence" value="ECO:0007669"/>
    <property type="project" value="UniProtKB-KW"/>
</dbReference>
<dbReference type="OrthoDB" id="9804574at2"/>
<dbReference type="EMBL" id="QXML01000004">
    <property type="protein sequence ID" value="RIW15842.1"/>
    <property type="molecule type" value="Genomic_DNA"/>
</dbReference>
<dbReference type="InterPro" id="IPR052172">
    <property type="entry name" value="UxaA_altronate/galactarate_dh"/>
</dbReference>
<dbReference type="AlphaFoldDB" id="A0A418PSN0"/>
<comment type="similarity">
    <text evidence="1">Belongs to the UxaA family.</text>
</comment>
<gene>
    <name evidence="4" type="ORF">D0X99_10500</name>
</gene>
<organism evidence="4 5">
    <name type="scientific">Algoriphagus lacus</name>
    <dbReference type="NCBI Taxonomy" id="2056311"/>
    <lineage>
        <taxon>Bacteria</taxon>
        <taxon>Pseudomonadati</taxon>
        <taxon>Bacteroidota</taxon>
        <taxon>Cytophagia</taxon>
        <taxon>Cytophagales</taxon>
        <taxon>Cyclobacteriaceae</taxon>
        <taxon>Algoriphagus</taxon>
    </lineage>
</organism>
<dbReference type="InterPro" id="IPR013974">
    <property type="entry name" value="SAF"/>
</dbReference>
<dbReference type="GO" id="GO:0019698">
    <property type="term" value="P:D-galacturonate catabolic process"/>
    <property type="evidence" value="ECO:0007669"/>
    <property type="project" value="TreeGrafter"/>
</dbReference>
<keyword evidence="5" id="KW-1185">Reference proteome</keyword>
<dbReference type="CDD" id="cd11613">
    <property type="entry name" value="SAF_AH_GD"/>
    <property type="match status" value="1"/>
</dbReference>
<sequence>MNNTTLLLDPSDNVGVALTDLDRGQKVALNGLELEIQEFVAAKHKFAIREFQPGEDILMYGTIVGEATQAIPKGNAITLQNIRHKTRHYTKTTGHFNWKAPDVSKWKERTFLGYKRSDNQVGTANYWLVLPLVFCENTNVKLLQEAFENALGFSEPNPYEIQIKNLISGFQNKKITETVAEKPVKNQSRIFENLDGIRFLTHDLGCGGTRQDAEALCALLAGYINHPNVAGATVMSLGCQNAQASILLEKLSKIQKGQPKTVIICDQQQEGTTDQLIQKAIKETFEGLVEANQAQREPFPLSKLVIGLECGGSDGFSGISANPTLGRVSDLIVALGGSAILSEFPELCGAEQNLISRCESEALADKFIHLMEAYNESAKRVGSGFDMNPSPGNIKDGLLTDAIKSCGAAKKGGTAPISDVLDYTEYLKTPGLNLLCTPGNDVESTTGLAGSGANVILFTTGLGTPTGNPICPVIKVSTNNKLAKRMPDIIDFDSGSIISGEDTIETCGEKLLELVVQVASGTMQTKAELNKNYDFIPWKRGVSL</sequence>
<reference evidence="4 5" key="1">
    <citation type="submission" date="2018-09" db="EMBL/GenBank/DDBJ databases">
        <authorList>
            <person name="Wang X."/>
            <person name="Du Z."/>
        </authorList>
    </citation>
    <scope>NUCLEOTIDE SEQUENCE [LARGE SCALE GENOMIC DNA]</scope>
    <source>
        <strain evidence="4 5">N3</strain>
    </source>
</reference>
<dbReference type="Pfam" id="PF08666">
    <property type="entry name" value="SAF"/>
    <property type="match status" value="1"/>
</dbReference>
<evidence type="ECO:0000259" key="3">
    <source>
        <dbReference type="SMART" id="SM00858"/>
    </source>
</evidence>
<dbReference type="RefSeq" id="WP_119477778.1">
    <property type="nucleotide sequence ID" value="NZ_QXML01000004.1"/>
</dbReference>
<evidence type="ECO:0000313" key="4">
    <source>
        <dbReference type="EMBL" id="RIW15842.1"/>
    </source>
</evidence>
<dbReference type="PANTHER" id="PTHR30536">
    <property type="entry name" value="ALTRONATE/GALACTARATE DEHYDRATASE"/>
    <property type="match status" value="1"/>
</dbReference>
<dbReference type="Pfam" id="PF20629">
    <property type="entry name" value="GD_AH_C"/>
    <property type="match status" value="1"/>
</dbReference>
<evidence type="ECO:0000313" key="5">
    <source>
        <dbReference type="Proteomes" id="UP000283522"/>
    </source>
</evidence>
<evidence type="ECO:0000256" key="2">
    <source>
        <dbReference type="ARBA" id="ARBA00023239"/>
    </source>
</evidence>
<proteinExistence type="inferred from homology"/>
<dbReference type="PANTHER" id="PTHR30536:SF5">
    <property type="entry name" value="ALTRONATE DEHYDRATASE"/>
    <property type="match status" value="1"/>
</dbReference>
<comment type="caution">
    <text evidence="4">The sequence shown here is derived from an EMBL/GenBank/DDBJ whole genome shotgun (WGS) entry which is preliminary data.</text>
</comment>
<dbReference type="InterPro" id="IPR044144">
    <property type="entry name" value="SAF_UxaA/GarD"/>
</dbReference>
<name>A0A418PSN0_9BACT</name>
<protein>
    <submittedName>
        <fullName evidence="4">Altronate dehydratase</fullName>
    </submittedName>
</protein>
<dbReference type="SMART" id="SM00858">
    <property type="entry name" value="SAF"/>
    <property type="match status" value="1"/>
</dbReference>
<dbReference type="Gene3D" id="2.30.130.110">
    <property type="match status" value="1"/>
</dbReference>
<evidence type="ECO:0000256" key="1">
    <source>
        <dbReference type="ARBA" id="ARBA00010986"/>
    </source>
</evidence>
<feature type="domain" description="SAF" evidence="3">
    <location>
        <begin position="12"/>
        <end position="83"/>
    </location>
</feature>
<dbReference type="Pfam" id="PF04295">
    <property type="entry name" value="GD_AH_second"/>
    <property type="match status" value="1"/>
</dbReference>